<organism evidence="10 11">
    <name type="scientific">Variovorax ureilyticus</name>
    <dbReference type="NCBI Taxonomy" id="1836198"/>
    <lineage>
        <taxon>Bacteria</taxon>
        <taxon>Pseudomonadati</taxon>
        <taxon>Pseudomonadota</taxon>
        <taxon>Betaproteobacteria</taxon>
        <taxon>Burkholderiales</taxon>
        <taxon>Comamonadaceae</taxon>
        <taxon>Variovorax</taxon>
    </lineage>
</organism>
<feature type="chain" id="PRO_5045885630" evidence="9">
    <location>
        <begin position="25"/>
        <end position="249"/>
    </location>
</feature>
<gene>
    <name evidence="10" type="ORF">WKW77_03290</name>
</gene>
<keyword evidence="7" id="KW-1015">Disulfide bond</keyword>
<evidence type="ECO:0000313" key="10">
    <source>
        <dbReference type="EMBL" id="MEJ8810073.1"/>
    </source>
</evidence>
<evidence type="ECO:0000256" key="4">
    <source>
        <dbReference type="ARBA" id="ARBA00022729"/>
    </source>
</evidence>
<dbReference type="GO" id="GO:0016787">
    <property type="term" value="F:hydrolase activity"/>
    <property type="evidence" value="ECO:0007669"/>
    <property type="project" value="UniProtKB-KW"/>
</dbReference>
<name>A0ABU8V943_9BURK</name>
<evidence type="ECO:0000256" key="3">
    <source>
        <dbReference type="ARBA" id="ARBA00022723"/>
    </source>
</evidence>
<keyword evidence="2" id="KW-0719">Serine esterase</keyword>
<dbReference type="RefSeq" id="WP_340355376.1">
    <property type="nucleotide sequence ID" value="NZ_JBBKZU010000001.1"/>
</dbReference>
<dbReference type="Proteomes" id="UP001365846">
    <property type="component" value="Unassembled WGS sequence"/>
</dbReference>
<comment type="caution">
    <text evidence="10">The sequence shown here is derived from an EMBL/GenBank/DDBJ whole genome shotgun (WGS) entry which is preliminary data.</text>
</comment>
<sequence length="249" mass="26581">MNLKDRLPAPLALLLLGATAYSHAATPIACNALLNQTIEGATITSAVLNVATATLPEHCEVFGSIGQHTGADGQSYAVKFHLRMPTSWNERFYYQGGGGLDGSVGGADAAQINQGYAVVSTDSGHDAATNISAVAGNAEFGFDPQARLDYGYDGPARVAQAAKSITRTYYRQKIRYAYFEGCSEGGREGLMFSQRYPDLFDGVIAGNPGMDLPKAAIAEAWDTRPSQAPRARSRPSAFPTSRLRSPRRN</sequence>
<protein>
    <submittedName>
        <fullName evidence="10">Tannase/feruloyl esterase family alpha/beta hydrolase</fullName>
    </submittedName>
</protein>
<dbReference type="PANTHER" id="PTHR33938:SF15">
    <property type="entry name" value="FERULOYL ESTERASE B-RELATED"/>
    <property type="match status" value="1"/>
</dbReference>
<dbReference type="Gene3D" id="3.40.50.1820">
    <property type="entry name" value="alpha/beta hydrolase"/>
    <property type="match status" value="1"/>
</dbReference>
<evidence type="ECO:0000256" key="2">
    <source>
        <dbReference type="ARBA" id="ARBA00022487"/>
    </source>
</evidence>
<proteinExistence type="inferred from homology"/>
<keyword evidence="4 9" id="KW-0732">Signal</keyword>
<evidence type="ECO:0000256" key="7">
    <source>
        <dbReference type="ARBA" id="ARBA00023157"/>
    </source>
</evidence>
<evidence type="ECO:0000256" key="6">
    <source>
        <dbReference type="ARBA" id="ARBA00022837"/>
    </source>
</evidence>
<keyword evidence="6" id="KW-0106">Calcium</keyword>
<dbReference type="SUPFAM" id="SSF53474">
    <property type="entry name" value="alpha/beta-Hydrolases"/>
    <property type="match status" value="1"/>
</dbReference>
<feature type="compositionally biased region" description="Low complexity" evidence="8">
    <location>
        <begin position="224"/>
        <end position="242"/>
    </location>
</feature>
<evidence type="ECO:0000256" key="1">
    <source>
        <dbReference type="ARBA" id="ARBA00006249"/>
    </source>
</evidence>
<evidence type="ECO:0000313" key="11">
    <source>
        <dbReference type="Proteomes" id="UP001365846"/>
    </source>
</evidence>
<feature type="region of interest" description="Disordered" evidence="8">
    <location>
        <begin position="222"/>
        <end position="249"/>
    </location>
</feature>
<dbReference type="EMBL" id="JBBKZU010000001">
    <property type="protein sequence ID" value="MEJ8810073.1"/>
    <property type="molecule type" value="Genomic_DNA"/>
</dbReference>
<evidence type="ECO:0000256" key="5">
    <source>
        <dbReference type="ARBA" id="ARBA00022801"/>
    </source>
</evidence>
<dbReference type="InterPro" id="IPR011118">
    <property type="entry name" value="Tannase/feruloyl_esterase"/>
</dbReference>
<evidence type="ECO:0000256" key="8">
    <source>
        <dbReference type="SAM" id="MobiDB-lite"/>
    </source>
</evidence>
<keyword evidence="3" id="KW-0479">Metal-binding</keyword>
<comment type="similarity">
    <text evidence="1">Belongs to the tannase family.</text>
</comment>
<accession>A0ABU8V943</accession>
<dbReference type="InterPro" id="IPR029058">
    <property type="entry name" value="AB_hydrolase_fold"/>
</dbReference>
<dbReference type="PANTHER" id="PTHR33938">
    <property type="entry name" value="FERULOYL ESTERASE B-RELATED"/>
    <property type="match status" value="1"/>
</dbReference>
<evidence type="ECO:0000256" key="9">
    <source>
        <dbReference type="SAM" id="SignalP"/>
    </source>
</evidence>
<keyword evidence="11" id="KW-1185">Reference proteome</keyword>
<reference evidence="10 11" key="1">
    <citation type="submission" date="2024-03" db="EMBL/GenBank/DDBJ databases">
        <title>Novel species of the genus Variovorax.</title>
        <authorList>
            <person name="Liu Q."/>
            <person name="Xin Y.-H."/>
        </authorList>
    </citation>
    <scope>NUCLEOTIDE SEQUENCE [LARGE SCALE GENOMIC DNA]</scope>
    <source>
        <strain evidence="10 11">KACC 18899</strain>
    </source>
</reference>
<feature type="signal peptide" evidence="9">
    <location>
        <begin position="1"/>
        <end position="24"/>
    </location>
</feature>
<dbReference type="Pfam" id="PF07519">
    <property type="entry name" value="Tannase"/>
    <property type="match status" value="1"/>
</dbReference>
<keyword evidence="5 10" id="KW-0378">Hydrolase</keyword>